<evidence type="ECO:0000313" key="2">
    <source>
        <dbReference type="Proteomes" id="UP001152320"/>
    </source>
</evidence>
<dbReference type="Proteomes" id="UP001152320">
    <property type="component" value="Chromosome 4"/>
</dbReference>
<reference evidence="1" key="1">
    <citation type="submission" date="2021-10" db="EMBL/GenBank/DDBJ databases">
        <title>Tropical sea cucumber genome reveals ecological adaptation and Cuvierian tubules defense mechanism.</title>
        <authorList>
            <person name="Chen T."/>
        </authorList>
    </citation>
    <scope>NUCLEOTIDE SEQUENCE</scope>
    <source>
        <strain evidence="1">Nanhai2018</strain>
        <tissue evidence="1">Muscle</tissue>
    </source>
</reference>
<evidence type="ECO:0000313" key="1">
    <source>
        <dbReference type="EMBL" id="KAJ8042789.1"/>
    </source>
</evidence>
<proteinExistence type="predicted"/>
<comment type="caution">
    <text evidence="1">The sequence shown here is derived from an EMBL/GenBank/DDBJ whole genome shotgun (WGS) entry which is preliminary data.</text>
</comment>
<dbReference type="AlphaFoldDB" id="A0A9Q1CDQ6"/>
<keyword evidence="2" id="KW-1185">Reference proteome</keyword>
<protein>
    <submittedName>
        <fullName evidence="1">Uncharacterized protein</fullName>
    </submittedName>
</protein>
<dbReference type="EMBL" id="JAIZAY010000004">
    <property type="protein sequence ID" value="KAJ8042789.1"/>
    <property type="molecule type" value="Genomic_DNA"/>
</dbReference>
<accession>A0A9Q1CDQ6</accession>
<name>A0A9Q1CDQ6_HOLLE</name>
<gene>
    <name evidence="1" type="ORF">HOLleu_09646</name>
</gene>
<organism evidence="1 2">
    <name type="scientific">Holothuria leucospilota</name>
    <name type="common">Black long sea cucumber</name>
    <name type="synonym">Mertensiothuria leucospilota</name>
    <dbReference type="NCBI Taxonomy" id="206669"/>
    <lineage>
        <taxon>Eukaryota</taxon>
        <taxon>Metazoa</taxon>
        <taxon>Echinodermata</taxon>
        <taxon>Eleutherozoa</taxon>
        <taxon>Echinozoa</taxon>
        <taxon>Holothuroidea</taxon>
        <taxon>Aspidochirotacea</taxon>
        <taxon>Aspidochirotida</taxon>
        <taxon>Holothuriidae</taxon>
        <taxon>Holothuria</taxon>
    </lineage>
</organism>
<sequence>MIQLNHGYCRQHLIVSAIDDPRQEHYQIIGSYQKVLNNDIILETNFENGITKDHSPYQKIPVSNGKTWCQATYSFKYGDLYFVNKTTQPSITDDISYVIINSANNAQHTEVFLDFHLDTSVRVKFNAFKLCDEPRSPNTYIYMYFWRAPTTLIDANPLHDQANSSSLSYIAGSRLLY</sequence>